<feature type="non-terminal residue" evidence="2">
    <location>
        <position position="1"/>
    </location>
</feature>
<accession>A0A820MZP9</accession>
<comment type="caution">
    <text evidence="2">The sequence shown here is derived from an EMBL/GenBank/DDBJ whole genome shotgun (WGS) entry which is preliminary data.</text>
</comment>
<evidence type="ECO:0000313" key="3">
    <source>
        <dbReference type="Proteomes" id="UP000663851"/>
    </source>
</evidence>
<gene>
    <name evidence="2" type="ORF">HFQ381_LOCUS18756</name>
    <name evidence="1" type="ORF">LUA448_LOCUS18956</name>
</gene>
<proteinExistence type="predicted"/>
<dbReference type="Proteomes" id="UP000663851">
    <property type="component" value="Unassembled WGS sequence"/>
</dbReference>
<sequence length="79" mass="8986">YSVAGYNYTQPHAPRKIVDQPNLAGCCDSANDPRVKTKGFEYDRNGNQTRITSKICTSPQADVLRENLWDEENRLRAID</sequence>
<organism evidence="2 3">
    <name type="scientific">Rotaria socialis</name>
    <dbReference type="NCBI Taxonomy" id="392032"/>
    <lineage>
        <taxon>Eukaryota</taxon>
        <taxon>Metazoa</taxon>
        <taxon>Spiralia</taxon>
        <taxon>Gnathifera</taxon>
        <taxon>Rotifera</taxon>
        <taxon>Eurotatoria</taxon>
        <taxon>Bdelloidea</taxon>
        <taxon>Philodinida</taxon>
        <taxon>Philodinidae</taxon>
        <taxon>Rotaria</taxon>
    </lineage>
</organism>
<reference evidence="2" key="1">
    <citation type="submission" date="2021-02" db="EMBL/GenBank/DDBJ databases">
        <authorList>
            <person name="Nowell W R."/>
        </authorList>
    </citation>
    <scope>NUCLEOTIDE SEQUENCE</scope>
</reference>
<protein>
    <submittedName>
        <fullName evidence="2">Uncharacterized protein</fullName>
    </submittedName>
</protein>
<evidence type="ECO:0000313" key="1">
    <source>
        <dbReference type="EMBL" id="CAF3415849.1"/>
    </source>
</evidence>
<dbReference type="EMBL" id="CAJNYD010002394">
    <property type="protein sequence ID" value="CAF3415849.1"/>
    <property type="molecule type" value="Genomic_DNA"/>
</dbReference>
<dbReference type="AlphaFoldDB" id="A0A820MZP9"/>
<dbReference type="EMBL" id="CAJOBO010001471">
    <property type="protein sequence ID" value="CAF4381266.1"/>
    <property type="molecule type" value="Genomic_DNA"/>
</dbReference>
<dbReference type="Proteomes" id="UP000663833">
    <property type="component" value="Unassembled WGS sequence"/>
</dbReference>
<name>A0A820MZP9_9BILA</name>
<evidence type="ECO:0000313" key="2">
    <source>
        <dbReference type="EMBL" id="CAF4381266.1"/>
    </source>
</evidence>